<dbReference type="PATRIC" id="fig|52133.19.peg.891"/>
<dbReference type="GO" id="GO:0008784">
    <property type="term" value="F:alanine racemase activity"/>
    <property type="evidence" value="ECO:0007669"/>
    <property type="project" value="UniProtKB-EC"/>
</dbReference>
<feature type="domain" description="Alanine racemase N-terminal" evidence="1">
    <location>
        <begin position="45"/>
        <end position="278"/>
    </location>
</feature>
<comment type="caution">
    <text evidence="2">The sequence shown here is derived from an EMBL/GenBank/DDBJ whole genome shotgun (WGS) entry which is preliminary data.</text>
</comment>
<dbReference type="PANTHER" id="PTHR28004:SF2">
    <property type="entry name" value="D-SERINE DEHYDRATASE"/>
    <property type="match status" value="1"/>
</dbReference>
<dbReference type="Pfam" id="PF01168">
    <property type="entry name" value="Ala_racemase_N"/>
    <property type="match status" value="1"/>
</dbReference>
<evidence type="ECO:0000259" key="1">
    <source>
        <dbReference type="Pfam" id="PF01168"/>
    </source>
</evidence>
<gene>
    <name evidence="2" type="ORF">AVENLUH13518_00869</name>
</gene>
<dbReference type="InterPro" id="IPR051466">
    <property type="entry name" value="D-amino_acid_metab_enzyme"/>
</dbReference>
<dbReference type="AlphaFoldDB" id="A0A150HYD9"/>
<accession>A0A150HYD9</accession>
<dbReference type="GO" id="GO:0008721">
    <property type="term" value="F:D-serine ammonia-lyase activity"/>
    <property type="evidence" value="ECO:0007669"/>
    <property type="project" value="TreeGrafter"/>
</dbReference>
<dbReference type="Proteomes" id="UP000075544">
    <property type="component" value="Unassembled WGS sequence"/>
</dbReference>
<dbReference type="InterPro" id="IPR001608">
    <property type="entry name" value="Ala_racemase_N"/>
</dbReference>
<evidence type="ECO:0000313" key="3">
    <source>
        <dbReference type="Proteomes" id="UP000075544"/>
    </source>
</evidence>
<dbReference type="PANTHER" id="PTHR28004">
    <property type="entry name" value="ZGC:162816-RELATED"/>
    <property type="match status" value="1"/>
</dbReference>
<organism evidence="2 3">
    <name type="scientific">Acinetobacter venetianus</name>
    <dbReference type="NCBI Taxonomy" id="52133"/>
    <lineage>
        <taxon>Bacteria</taxon>
        <taxon>Pseudomonadati</taxon>
        <taxon>Pseudomonadota</taxon>
        <taxon>Gammaproteobacteria</taxon>
        <taxon>Moraxellales</taxon>
        <taxon>Moraxellaceae</taxon>
        <taxon>Acinetobacter</taxon>
    </lineage>
</organism>
<keyword evidence="2" id="KW-0413">Isomerase</keyword>
<dbReference type="EC" id="5.1.1.1" evidence="2"/>
<reference evidence="2 3" key="1">
    <citation type="journal article" date="2016" name="Sci. Rep.">
        <title>Genomic and phenotypic characterization of the species Acinetobacter venetianus.</title>
        <authorList>
            <person name="Fondi M."/>
            <person name="Maida I."/>
            <person name="Perrin E."/>
            <person name="Orlandini V."/>
            <person name="La Torre L."/>
            <person name="Bosi E."/>
            <person name="Negroni A."/>
            <person name="Zanaroli G."/>
            <person name="Fava F."/>
            <person name="Decorosi F."/>
            <person name="Giovannetti L."/>
            <person name="Viti C."/>
            <person name="Vaneechoutte M."/>
            <person name="Dijkshoorn L."/>
            <person name="Fani R."/>
        </authorList>
    </citation>
    <scope>NUCLEOTIDE SEQUENCE [LARGE SCALE GENOMIC DNA]</scope>
    <source>
        <strain evidence="2 3">LUH13518</strain>
    </source>
</reference>
<sequence length="407" mass="46807">MAFFAYQIACKFSLIEKGIAMLDHYFKQLNLDLKKQGIATPQLIVDEAALKQNIQHVQIRLKNAQHLRARLVVKSLASLDLLKLLSEQINTQRFMVFHLPHIVSILENFAEADILLGKPMPAQAVRHFFDQHVEWSNAKIQWLIDTKQRLQQYLEIAQLYSLCLDVNIEIDVGLHRGGVQSTQQLTEILKLIQQYPQYLKLSGLMGYDAHVTKIPAIIKKPELAYQESQHVYAVYKKLIQEQFNSLWSEQLCFNGGGSPTFSFHTDNSVCNDLSFGSMLLKPSDFDSDFLKALQPALWIAAPVLKVLPFTQLPSMSLLDKLPHKHKALFIYGGYWLADYVYPNQAHIHALYGRSTNQELVNVPKDCDIQVDDFVFLRPKQSEAILPQFSTLIRYKQNTFEAWDTFRE</sequence>
<dbReference type="InterPro" id="IPR029066">
    <property type="entry name" value="PLP-binding_barrel"/>
</dbReference>
<evidence type="ECO:0000313" key="2">
    <source>
        <dbReference type="EMBL" id="KXZ71988.1"/>
    </source>
</evidence>
<dbReference type="SUPFAM" id="SSF51419">
    <property type="entry name" value="PLP-binding barrel"/>
    <property type="match status" value="1"/>
</dbReference>
<protein>
    <submittedName>
        <fullName evidence="2">Alanine racemase</fullName>
        <ecNumber evidence="2">5.1.1.1</ecNumber>
    </submittedName>
</protein>
<name>A0A150HYD9_9GAMM</name>
<dbReference type="GO" id="GO:0036088">
    <property type="term" value="P:D-serine catabolic process"/>
    <property type="evidence" value="ECO:0007669"/>
    <property type="project" value="TreeGrafter"/>
</dbReference>
<dbReference type="EMBL" id="JRHX01000031">
    <property type="protein sequence ID" value="KXZ71988.1"/>
    <property type="molecule type" value="Genomic_DNA"/>
</dbReference>
<proteinExistence type="predicted"/>
<dbReference type="Gene3D" id="3.20.20.10">
    <property type="entry name" value="Alanine racemase"/>
    <property type="match status" value="1"/>
</dbReference>